<evidence type="ECO:0000313" key="5">
    <source>
        <dbReference type="EMBL" id="APA96982.1"/>
    </source>
</evidence>
<dbReference type="InterPro" id="IPR035418">
    <property type="entry name" value="AraC-bd_2"/>
</dbReference>
<dbReference type="Pfam" id="PF14525">
    <property type="entry name" value="AraC_binding_2"/>
    <property type="match status" value="1"/>
</dbReference>
<reference evidence="5 6" key="1">
    <citation type="submission" date="2016-10" db="EMBL/GenBank/DDBJ databases">
        <title>Genome sequence of Nocardia seriolae strain EM150506, isolated from Anguila japonica.</title>
        <authorList>
            <person name="Han H.-J."/>
        </authorList>
    </citation>
    <scope>NUCLEOTIDE SEQUENCE [LARGE SCALE GENOMIC DNA]</scope>
    <source>
        <strain evidence="5 6">EM150506</strain>
    </source>
</reference>
<dbReference type="RefSeq" id="WP_071343856.1">
    <property type="nucleotide sequence ID" value="NZ_CP017839.1"/>
</dbReference>
<dbReference type="Proteomes" id="UP000180166">
    <property type="component" value="Chromosome"/>
</dbReference>
<dbReference type="PANTHER" id="PTHR46796:SF6">
    <property type="entry name" value="ARAC SUBFAMILY"/>
    <property type="match status" value="1"/>
</dbReference>
<dbReference type="KEGG" id="nsr:NS506_02923"/>
<organism evidence="5 6">
    <name type="scientific">Nocardia seriolae</name>
    <dbReference type="NCBI Taxonomy" id="37332"/>
    <lineage>
        <taxon>Bacteria</taxon>
        <taxon>Bacillati</taxon>
        <taxon>Actinomycetota</taxon>
        <taxon>Actinomycetes</taxon>
        <taxon>Mycobacteriales</taxon>
        <taxon>Nocardiaceae</taxon>
        <taxon>Nocardia</taxon>
    </lineage>
</organism>
<evidence type="ECO:0000259" key="4">
    <source>
        <dbReference type="PROSITE" id="PS01124"/>
    </source>
</evidence>
<dbReference type="EMBL" id="CP017839">
    <property type="protein sequence ID" value="APA96982.1"/>
    <property type="molecule type" value="Genomic_DNA"/>
</dbReference>
<gene>
    <name evidence="5" type="ORF">NS506_02923</name>
</gene>
<dbReference type="SUPFAM" id="SSF46689">
    <property type="entry name" value="Homeodomain-like"/>
    <property type="match status" value="1"/>
</dbReference>
<evidence type="ECO:0000313" key="6">
    <source>
        <dbReference type="Proteomes" id="UP000180166"/>
    </source>
</evidence>
<dbReference type="InterPro" id="IPR037923">
    <property type="entry name" value="HTH-like"/>
</dbReference>
<evidence type="ECO:0000256" key="3">
    <source>
        <dbReference type="ARBA" id="ARBA00023163"/>
    </source>
</evidence>
<dbReference type="InterPro" id="IPR009057">
    <property type="entry name" value="Homeodomain-like_sf"/>
</dbReference>
<keyword evidence="2" id="KW-0238">DNA-binding</keyword>
<sequence>MVGLSGVWRFDVRAGEGERSPQVFERWEAGLSEAYVPLAVSPRDSGEFRGWIVLGKYPDVELSTLGAAGQRVDRTETLIARTDIELLHTSIQMAGHGRLHQDGRVAEVGPGEMVFYDSTRPYHWEFDGEWEMASVQVTLGRLRERTGITMGEIPIATTVTRDSPAGIVSGFLRELAELQDANPVHAAALAGSAVDLLASAISLTAGHTVPGESVETLNRRRVVEFMRRHCGDIRLTVDGIAAGCDISRRTLYRLLDQFDGGPATILRRMRIERACELLTARSDLPVTAVAHACGFATERQFYRAFRIEMGLTPAAYRTTGGGAFAALTLP</sequence>
<keyword evidence="1" id="KW-0805">Transcription regulation</keyword>
<dbReference type="PROSITE" id="PS01124">
    <property type="entry name" value="HTH_ARAC_FAMILY_2"/>
    <property type="match status" value="1"/>
</dbReference>
<dbReference type="GO" id="GO:0006355">
    <property type="term" value="P:regulation of DNA-templated transcription"/>
    <property type="evidence" value="ECO:0007669"/>
    <property type="project" value="UniProtKB-ARBA"/>
</dbReference>
<name>A0ABC8ASC8_9NOCA</name>
<dbReference type="GO" id="GO:0003677">
    <property type="term" value="F:DNA binding"/>
    <property type="evidence" value="ECO:0007669"/>
    <property type="project" value="UniProtKB-KW"/>
</dbReference>
<dbReference type="PANTHER" id="PTHR46796">
    <property type="entry name" value="HTH-TYPE TRANSCRIPTIONAL ACTIVATOR RHAS-RELATED"/>
    <property type="match status" value="1"/>
</dbReference>
<dbReference type="Pfam" id="PF12833">
    <property type="entry name" value="HTH_18"/>
    <property type="match status" value="1"/>
</dbReference>
<keyword evidence="3" id="KW-0804">Transcription</keyword>
<feature type="domain" description="HTH araC/xylS-type" evidence="4">
    <location>
        <begin position="220"/>
        <end position="319"/>
    </location>
</feature>
<dbReference type="InterPro" id="IPR050204">
    <property type="entry name" value="AraC_XylS_family_regulators"/>
</dbReference>
<evidence type="ECO:0000256" key="1">
    <source>
        <dbReference type="ARBA" id="ARBA00023015"/>
    </source>
</evidence>
<protein>
    <recommendedName>
        <fullName evidence="4">HTH araC/xylS-type domain-containing protein</fullName>
    </recommendedName>
</protein>
<dbReference type="InterPro" id="IPR018060">
    <property type="entry name" value="HTH_AraC"/>
</dbReference>
<evidence type="ECO:0000256" key="2">
    <source>
        <dbReference type="ARBA" id="ARBA00023125"/>
    </source>
</evidence>
<dbReference type="SUPFAM" id="SSF51215">
    <property type="entry name" value="Regulatory protein AraC"/>
    <property type="match status" value="1"/>
</dbReference>
<dbReference type="SMART" id="SM00342">
    <property type="entry name" value="HTH_ARAC"/>
    <property type="match status" value="1"/>
</dbReference>
<proteinExistence type="predicted"/>
<dbReference type="Gene3D" id="1.10.10.60">
    <property type="entry name" value="Homeodomain-like"/>
    <property type="match status" value="1"/>
</dbReference>
<accession>A0ABC8ASC8</accession>
<dbReference type="AlphaFoldDB" id="A0ABC8ASC8"/>